<evidence type="ECO:0000313" key="2">
    <source>
        <dbReference type="EMBL" id="UYQ70520.1"/>
    </source>
</evidence>
<sequence length="175" mass="18630">MNPVASRLKAIAVTAAFFALSGLALLGVIWGLAALPFTVPGGLALTAYHPHDTISVLSDLRLPVALTAAFLVASAIVLVFSSNYLDKMIAIFADVLLMLMAALAGFVAGYWILLRLAGYENFLRLDFLQSALIAPLVVFGVSLLSPTRLRSSWAFRIVAILALLIAAPLMLVHLP</sequence>
<name>A0ABY6IL99_9HYPH</name>
<reference evidence="2" key="1">
    <citation type="submission" date="2022-10" db="EMBL/GenBank/DDBJ databases">
        <title>YIM 151497 complete genome.</title>
        <authorList>
            <person name="Chen X."/>
        </authorList>
    </citation>
    <scope>NUCLEOTIDE SEQUENCE</scope>
    <source>
        <strain evidence="2">YIM 151497</strain>
    </source>
</reference>
<organism evidence="2 3">
    <name type="scientific">Pelagibacterium flavum</name>
    <dbReference type="NCBI Taxonomy" id="2984530"/>
    <lineage>
        <taxon>Bacteria</taxon>
        <taxon>Pseudomonadati</taxon>
        <taxon>Pseudomonadota</taxon>
        <taxon>Alphaproteobacteria</taxon>
        <taxon>Hyphomicrobiales</taxon>
        <taxon>Devosiaceae</taxon>
        <taxon>Pelagibacterium</taxon>
    </lineage>
</organism>
<feature type="transmembrane region" description="Helical" evidence="1">
    <location>
        <begin position="127"/>
        <end position="146"/>
    </location>
</feature>
<keyword evidence="1" id="KW-0812">Transmembrane</keyword>
<keyword evidence="3" id="KW-1185">Reference proteome</keyword>
<dbReference type="EMBL" id="CP107716">
    <property type="protein sequence ID" value="UYQ70520.1"/>
    <property type="molecule type" value="Genomic_DNA"/>
</dbReference>
<accession>A0ABY6IL99</accession>
<feature type="transmembrane region" description="Helical" evidence="1">
    <location>
        <begin position="153"/>
        <end position="174"/>
    </location>
</feature>
<keyword evidence="1" id="KW-1133">Transmembrane helix</keyword>
<feature type="transmembrane region" description="Helical" evidence="1">
    <location>
        <begin position="88"/>
        <end position="112"/>
    </location>
</feature>
<evidence type="ECO:0000256" key="1">
    <source>
        <dbReference type="SAM" id="Phobius"/>
    </source>
</evidence>
<protein>
    <submittedName>
        <fullName evidence="2">Uncharacterized protein</fullName>
    </submittedName>
</protein>
<keyword evidence="1" id="KW-0472">Membrane</keyword>
<gene>
    <name evidence="2" type="ORF">OF122_10535</name>
</gene>
<feature type="transmembrane region" description="Helical" evidence="1">
    <location>
        <begin position="60"/>
        <end position="81"/>
    </location>
</feature>
<evidence type="ECO:0000313" key="3">
    <source>
        <dbReference type="Proteomes" id="UP001163882"/>
    </source>
</evidence>
<dbReference type="RefSeq" id="WP_264224212.1">
    <property type="nucleotide sequence ID" value="NZ_CP107716.1"/>
</dbReference>
<dbReference type="Proteomes" id="UP001163882">
    <property type="component" value="Chromosome"/>
</dbReference>
<proteinExistence type="predicted"/>